<dbReference type="InterPro" id="IPR036643">
    <property type="entry name" value="RNApol_insert_sf"/>
</dbReference>
<comment type="function">
    <text evidence="4">DNA-dependent RNA polymerase (RNAP) catalyzes the transcription of DNA into RNA using the four ribonucleoside triphosphates as substrates.</text>
</comment>
<evidence type="ECO:0000256" key="2">
    <source>
        <dbReference type="ARBA" id="ARBA00023163"/>
    </source>
</evidence>
<dbReference type="Pfam" id="PF01000">
    <property type="entry name" value="RNA_pol_A_bac"/>
    <property type="match status" value="1"/>
</dbReference>
<dbReference type="AlphaFoldDB" id="A0A7T9DKI6"/>
<keyword evidence="4" id="KW-0408">Iron</keyword>
<keyword evidence="4" id="KW-0411">Iron-sulfur</keyword>
<reference evidence="6" key="1">
    <citation type="submission" date="2020-11" db="EMBL/GenBank/DDBJ databases">
        <title>Connecting structure to function with the recovery of over 1000 high-quality activated sludge metagenome-assembled genomes encoding full-length rRNA genes using long-read sequencing.</title>
        <authorList>
            <person name="Singleton C.M."/>
            <person name="Petriglieri F."/>
            <person name="Kristensen J.M."/>
            <person name="Kirkegaard R.H."/>
            <person name="Michaelsen T.Y."/>
            <person name="Andersen M.H."/>
            <person name="Karst S.M."/>
            <person name="Dueholm M.S."/>
            <person name="Nielsen P.H."/>
            <person name="Albertsen M."/>
        </authorList>
    </citation>
    <scope>NUCLEOTIDE SEQUENCE</scope>
    <source>
        <strain evidence="6">Fred_18-Q3-R57-64_BAT3C.431</strain>
    </source>
</reference>
<dbReference type="SMART" id="SM00662">
    <property type="entry name" value="RPOLD"/>
    <property type="match status" value="1"/>
</dbReference>
<feature type="binding site" evidence="4">
    <location>
        <position position="196"/>
    </location>
    <ligand>
        <name>[3Fe-4S] cluster</name>
        <dbReference type="ChEBI" id="CHEBI:21137"/>
    </ligand>
</feature>
<dbReference type="Gene3D" id="3.30.70.3110">
    <property type="match status" value="1"/>
</dbReference>
<dbReference type="InterPro" id="IPR036603">
    <property type="entry name" value="RBP11-like"/>
</dbReference>
<comment type="catalytic activity">
    <reaction evidence="4">
        <text>RNA(n) + a ribonucleoside 5'-triphosphate = RNA(n+1) + diphosphate</text>
        <dbReference type="Rhea" id="RHEA:21248"/>
        <dbReference type="Rhea" id="RHEA-COMP:14527"/>
        <dbReference type="Rhea" id="RHEA-COMP:17342"/>
        <dbReference type="ChEBI" id="CHEBI:33019"/>
        <dbReference type="ChEBI" id="CHEBI:61557"/>
        <dbReference type="ChEBI" id="CHEBI:140395"/>
        <dbReference type="EC" id="2.7.7.6"/>
    </reaction>
</comment>
<dbReference type="GO" id="GO:0003899">
    <property type="term" value="F:DNA-directed RNA polymerase activity"/>
    <property type="evidence" value="ECO:0007669"/>
    <property type="project" value="UniProtKB-UniRule"/>
</dbReference>
<dbReference type="EC" id="2.7.7.6" evidence="4"/>
<evidence type="ECO:0000256" key="4">
    <source>
        <dbReference type="HAMAP-Rule" id="MF_00320"/>
    </source>
</evidence>
<organism evidence="6">
    <name type="scientific">Candidatus Iainarchaeum sp</name>
    <dbReference type="NCBI Taxonomy" id="3101447"/>
    <lineage>
        <taxon>Archaea</taxon>
        <taxon>Candidatus Iainarchaeota</taxon>
        <taxon>Candidatus Iainarchaeia</taxon>
        <taxon>Candidatus Iainarchaeales</taxon>
        <taxon>Candidatus Iainarchaeaceae</taxon>
        <taxon>Candidatus Iainarchaeum</taxon>
    </lineage>
</organism>
<dbReference type="InterPro" id="IPR011262">
    <property type="entry name" value="DNA-dir_RNA_pol_insert"/>
</dbReference>
<dbReference type="NCBIfam" id="NF001988">
    <property type="entry name" value="PRK00783.1"/>
    <property type="match status" value="1"/>
</dbReference>
<dbReference type="PANTHER" id="PTHR11800:SF2">
    <property type="entry name" value="DNA-DIRECTED RNA POLYMERASE II SUBUNIT RPB3"/>
    <property type="match status" value="1"/>
</dbReference>
<dbReference type="Pfam" id="PF01193">
    <property type="entry name" value="RNA_pol_L"/>
    <property type="match status" value="1"/>
</dbReference>
<keyword evidence="4" id="KW-0479">Metal-binding</keyword>
<comment type="subunit">
    <text evidence="4">Part of the RNA polymerase complex.</text>
</comment>
<proteinExistence type="inferred from homology"/>
<dbReference type="PROSITE" id="PS51379">
    <property type="entry name" value="4FE4S_FER_2"/>
    <property type="match status" value="1"/>
</dbReference>
<protein>
    <recommendedName>
        <fullName evidence="4">DNA-directed RNA polymerase subunit Rpo3</fullName>
        <ecNumber evidence="4">2.7.7.6</ecNumber>
    </recommendedName>
    <alternativeName>
        <fullName evidence="4">DNA-directed RNA polymerase subunit D</fullName>
    </alternativeName>
</protein>
<dbReference type="Gene3D" id="3.30.1360.10">
    <property type="entry name" value="RNA polymerase, RBP11-like subunit"/>
    <property type="match status" value="1"/>
</dbReference>
<evidence type="ECO:0000256" key="3">
    <source>
        <dbReference type="ARBA" id="ARBA00025804"/>
    </source>
</evidence>
<comment type="cofactor">
    <cofactor evidence="4">
        <name>[3Fe-4S] cluster</name>
        <dbReference type="ChEBI" id="CHEBI:21137"/>
    </cofactor>
    <text evidence="4">Binds 1 [3Fe-4S] cluster.</text>
</comment>
<gene>
    <name evidence="4" type="primary">rpo3</name>
    <name evidence="4" type="synonym">rpoD</name>
    <name evidence="6" type="ORF">IPJ89_01930</name>
</gene>
<dbReference type="InterPro" id="IPR011263">
    <property type="entry name" value="DNA-dir_RNA_pol_RpoA/D/Rpb3"/>
</dbReference>
<dbReference type="GO" id="GO:0000428">
    <property type="term" value="C:DNA-directed RNA polymerase complex"/>
    <property type="evidence" value="ECO:0007669"/>
    <property type="project" value="UniProtKB-KW"/>
</dbReference>
<feature type="binding site" evidence="4">
    <location>
        <position position="193"/>
    </location>
    <ligand>
        <name>[3Fe-4S] cluster</name>
        <dbReference type="ChEBI" id="CHEBI:21137"/>
    </ligand>
</feature>
<dbReference type="SUPFAM" id="SSF56553">
    <property type="entry name" value="Insert subdomain of RNA polymerase alpha subunit"/>
    <property type="match status" value="1"/>
</dbReference>
<comment type="subcellular location">
    <subcellularLocation>
        <location evidence="4">Cytoplasm</location>
    </subcellularLocation>
</comment>
<dbReference type="SUPFAM" id="SSF55257">
    <property type="entry name" value="RBP11-like subunits of RNA polymerase"/>
    <property type="match status" value="1"/>
</dbReference>
<dbReference type="EMBL" id="CP064981">
    <property type="protein sequence ID" value="QQR92984.1"/>
    <property type="molecule type" value="Genomic_DNA"/>
</dbReference>
<dbReference type="InterPro" id="IPR017896">
    <property type="entry name" value="4Fe4S_Fe-S-bd"/>
</dbReference>
<dbReference type="HAMAP" id="MF_00320">
    <property type="entry name" value="RNApol_arch_Rpo3"/>
    <property type="match status" value="1"/>
</dbReference>
<dbReference type="InterPro" id="IPR022842">
    <property type="entry name" value="RNAP_Rpo3/Rpb3/RPAC1"/>
</dbReference>
<evidence type="ECO:0000259" key="5">
    <source>
        <dbReference type="PROSITE" id="PS51379"/>
    </source>
</evidence>
<dbReference type="GO" id="GO:0003677">
    <property type="term" value="F:DNA binding"/>
    <property type="evidence" value="ECO:0007669"/>
    <property type="project" value="UniProtKB-UniRule"/>
</dbReference>
<keyword evidence="2 4" id="KW-0804">Transcription</keyword>
<keyword evidence="4 6" id="KW-0548">Nucleotidyltransferase</keyword>
<dbReference type="Proteomes" id="UP000596004">
    <property type="component" value="Chromosome"/>
</dbReference>
<dbReference type="GO" id="GO:0006351">
    <property type="term" value="P:DNA-templated transcription"/>
    <property type="evidence" value="ECO:0007669"/>
    <property type="project" value="UniProtKB-UniRule"/>
</dbReference>
<keyword evidence="4" id="KW-0003">3Fe-4S</keyword>
<evidence type="ECO:0000313" key="6">
    <source>
        <dbReference type="EMBL" id="QQR92984.1"/>
    </source>
</evidence>
<feature type="binding site" evidence="4">
    <location>
        <position position="199"/>
    </location>
    <ligand>
        <name>[3Fe-4S] cluster</name>
        <dbReference type="ChEBI" id="CHEBI:21137"/>
    </ligand>
</feature>
<dbReference type="PANTHER" id="PTHR11800">
    <property type="entry name" value="DNA-DIRECTED RNA POLYMERASE"/>
    <property type="match status" value="1"/>
</dbReference>
<accession>A0A7T9DKI6</accession>
<keyword evidence="4" id="KW-0963">Cytoplasm</keyword>
<comment type="similarity">
    <text evidence="3 4">Belongs to the archaeal Rpo3/eukaryotic RPB3 RNA polymerase subunit family.</text>
</comment>
<dbReference type="GO" id="GO:0046872">
    <property type="term" value="F:metal ion binding"/>
    <property type="evidence" value="ECO:0007669"/>
    <property type="project" value="UniProtKB-KW"/>
</dbReference>
<evidence type="ECO:0000256" key="1">
    <source>
        <dbReference type="ARBA" id="ARBA00022478"/>
    </source>
</evidence>
<keyword evidence="4 6" id="KW-0808">Transferase</keyword>
<name>A0A7T9DKI6_9ARCH</name>
<dbReference type="InterPro" id="IPR050518">
    <property type="entry name" value="Rpo3/RPB3_RNA_Pol_subunit"/>
</dbReference>
<sequence length="255" mass="27910">MAKNMVKALNEKGNNSQILIKGTSVAMINALRRTVMSEVPTLAIEELTIYENNGVLFDEFLGQRLGLVPLSMDPKAYKLGDKVKVMLEVSGPATVYSKDLVIGDPAIEVVNKNIPLAKLKANQRIRIEAEAVAGMGKDHVKFQPAIMGYRMMPIFTINEDIPAEMAKKIVESCPVNIIELKGKKLNITEPSDCTLCGMCEEVGGSKNFQVDPDETGFVINMESMGGMSNSQIIEQAFVVLEGKAKAFQKQIEEAL</sequence>
<dbReference type="Gene3D" id="2.170.120.12">
    <property type="entry name" value="DNA-directed RNA polymerase, insert domain"/>
    <property type="match status" value="1"/>
</dbReference>
<dbReference type="GO" id="GO:0046983">
    <property type="term" value="F:protein dimerization activity"/>
    <property type="evidence" value="ECO:0007669"/>
    <property type="project" value="InterPro"/>
</dbReference>
<keyword evidence="1 4" id="KW-0240">DNA-directed RNA polymerase</keyword>
<dbReference type="GO" id="GO:0005737">
    <property type="term" value="C:cytoplasm"/>
    <property type="evidence" value="ECO:0007669"/>
    <property type="project" value="UniProtKB-SubCell"/>
</dbReference>
<feature type="domain" description="4Fe-4S ferredoxin-type" evidence="5">
    <location>
        <begin position="183"/>
        <end position="213"/>
    </location>
</feature>
<dbReference type="GO" id="GO:0051538">
    <property type="term" value="F:3 iron, 4 sulfur cluster binding"/>
    <property type="evidence" value="ECO:0007669"/>
    <property type="project" value="UniProtKB-KW"/>
</dbReference>